<reference evidence="2" key="1">
    <citation type="submission" date="2020-10" db="EMBL/GenBank/DDBJ databases">
        <authorList>
            <person name="Han B."/>
            <person name="Lu T."/>
            <person name="Zhao Q."/>
            <person name="Huang X."/>
            <person name="Zhao Y."/>
        </authorList>
    </citation>
    <scope>NUCLEOTIDE SEQUENCE</scope>
</reference>
<evidence type="ECO:0000259" key="1">
    <source>
        <dbReference type="Pfam" id="PF23635"/>
    </source>
</evidence>
<dbReference type="OrthoDB" id="634026at2759"/>
<dbReference type="AlphaFoldDB" id="A0A811M5K0"/>
<protein>
    <recommendedName>
        <fullName evidence="1">F-box protein AT5G49610-like beta-propeller domain-containing protein</fullName>
    </recommendedName>
</protein>
<dbReference type="PANTHER" id="PTHR32133">
    <property type="entry name" value="OS07G0120400 PROTEIN"/>
    <property type="match status" value="1"/>
</dbReference>
<dbReference type="PANTHER" id="PTHR32133:SF379">
    <property type="entry name" value="F-BOX DOMAIN-CONTAINING PROTEIN"/>
    <property type="match status" value="1"/>
</dbReference>
<name>A0A811M5K0_9POAL</name>
<proteinExistence type="predicted"/>
<dbReference type="Pfam" id="PF23635">
    <property type="entry name" value="Beta-prop_AT5G49610-like"/>
    <property type="match status" value="1"/>
</dbReference>
<evidence type="ECO:0000313" key="3">
    <source>
        <dbReference type="Proteomes" id="UP000604825"/>
    </source>
</evidence>
<accession>A0A811M5K0</accession>
<dbReference type="InterPro" id="IPR056594">
    <property type="entry name" value="AT5G49610-like_b-prop"/>
</dbReference>
<dbReference type="Proteomes" id="UP000604825">
    <property type="component" value="Unassembled WGS sequence"/>
</dbReference>
<organism evidence="2 3">
    <name type="scientific">Miscanthus lutarioriparius</name>
    <dbReference type="NCBI Taxonomy" id="422564"/>
    <lineage>
        <taxon>Eukaryota</taxon>
        <taxon>Viridiplantae</taxon>
        <taxon>Streptophyta</taxon>
        <taxon>Embryophyta</taxon>
        <taxon>Tracheophyta</taxon>
        <taxon>Spermatophyta</taxon>
        <taxon>Magnoliopsida</taxon>
        <taxon>Liliopsida</taxon>
        <taxon>Poales</taxon>
        <taxon>Poaceae</taxon>
        <taxon>PACMAD clade</taxon>
        <taxon>Panicoideae</taxon>
        <taxon>Andropogonodae</taxon>
        <taxon>Andropogoneae</taxon>
        <taxon>Saccharinae</taxon>
        <taxon>Miscanthus</taxon>
    </lineage>
</organism>
<dbReference type="SUPFAM" id="SSF50965">
    <property type="entry name" value="Galactose oxidase, central domain"/>
    <property type="match status" value="1"/>
</dbReference>
<keyword evidence="3" id="KW-1185">Reference proteome</keyword>
<sequence length="375" mass="42120">MSLPVLMDDLVDEIILRFPPEEPELLVRASLVFRRRFRELHRAPPMLGVFYTRGLVSSFVPTSSVPVPHAMRSNWCAADSRRGRVVLHSLPPWGNDLPMRSAGDLLVWDPITDEQWPLPKLPDQLFFRLPCSWTAAVLCAAADGICDHIDCHSGGSFLVVFMCTAPREAFTCVYSSETGAWSEPTSTKLRRAWVRFSPSVLVGNTLYFISDYCRRSKKILEHDMETQETSLIRLPCTNYMCIALVKMVDGRLGFTGVHESKLYLWSREAGSEKYAGWAQSRVIDLQTLLRPLGILMDVLAVNCFVDGVAAIFVGTGGFRFAIDLKSGRITKIGERMGIYNIVPYMSFYTPALVVAASPLQVRDQEQVLQVHETHS</sequence>
<dbReference type="EMBL" id="CAJGYO010000001">
    <property type="protein sequence ID" value="CAD6203591.1"/>
    <property type="molecule type" value="Genomic_DNA"/>
</dbReference>
<gene>
    <name evidence="2" type="ORF">NCGR_LOCUS1735</name>
</gene>
<feature type="domain" description="F-box protein AT5G49610-like beta-propeller" evidence="1">
    <location>
        <begin position="154"/>
        <end position="351"/>
    </location>
</feature>
<evidence type="ECO:0000313" key="2">
    <source>
        <dbReference type="EMBL" id="CAD6203591.1"/>
    </source>
</evidence>
<dbReference type="InterPro" id="IPR011043">
    <property type="entry name" value="Gal_Oxase/kelch_b-propeller"/>
</dbReference>
<comment type="caution">
    <text evidence="2">The sequence shown here is derived from an EMBL/GenBank/DDBJ whole genome shotgun (WGS) entry which is preliminary data.</text>
</comment>